<gene>
    <name evidence="2" type="ORF">OHU69_11675</name>
</gene>
<protein>
    <recommendedName>
        <fullName evidence="3">Transcriptional regulator</fullName>
    </recommendedName>
</protein>
<evidence type="ECO:0000256" key="1">
    <source>
        <dbReference type="SAM" id="MobiDB-lite"/>
    </source>
</evidence>
<evidence type="ECO:0008006" key="3">
    <source>
        <dbReference type="Google" id="ProtNLM"/>
    </source>
</evidence>
<dbReference type="EMBL" id="CP108195">
    <property type="protein sequence ID" value="WTS11643.1"/>
    <property type="molecule type" value="Genomic_DNA"/>
</dbReference>
<organism evidence="2">
    <name type="scientific">Streptomyces sp. NBC_00119</name>
    <dbReference type="NCBI Taxonomy" id="2975659"/>
    <lineage>
        <taxon>Bacteria</taxon>
        <taxon>Bacillati</taxon>
        <taxon>Actinomycetota</taxon>
        <taxon>Actinomycetes</taxon>
        <taxon>Kitasatosporales</taxon>
        <taxon>Streptomycetaceae</taxon>
        <taxon>Streptomyces</taxon>
    </lineage>
</organism>
<sequence>MNAKSAGPLPSEILDRDDLRRAFAEHDFTAAFGLMKKYGGLSQNKIAAACQLTPGKVSRIVSGQQQITSFEVICRVSDGLHIPGHMLGLARRPWEQSGKDDAGDQDTDGAADPPTGDESAAVPWSRGAVVSMAARVTRSDLVMDRRAASRAIVAAVATGAGLLDPLEGWLQPAAAGESQPLRGRLGRAEVAELETTARAFRAWDHKFGGGLRRKAVVGQLNEVAAALEEHQRPEIEERLYRVLAQLAGTAATMAWDSGLQRRAQDYYRIALRAAHAGGDLAFGANVLAGMARQMLYRDRPHDALDLVRLAQDGSRGHAGPRVRAMLHTREAWALAATGRSAAFGRATAQAAEELTNAVPGEEPYWIAYFDEAELAGVTGGRLLDLARKDPRAHAESAADEIRTAIATRGADARRSHALDWIGLAECSFLQGDLTEAVGQTHRAVEAAQETQSSRVRTQLGSLYPYTVGHSASPQVREARDRLRGLLAS</sequence>
<proteinExistence type="predicted"/>
<dbReference type="AlphaFoldDB" id="A0AAU1U5B3"/>
<evidence type="ECO:0000313" key="2">
    <source>
        <dbReference type="EMBL" id="WTS11643.1"/>
    </source>
</evidence>
<accession>A0AAU1U5B3</accession>
<name>A0AAU1U5B3_9ACTN</name>
<feature type="region of interest" description="Disordered" evidence="1">
    <location>
        <begin position="91"/>
        <end position="123"/>
    </location>
</feature>
<reference evidence="2" key="1">
    <citation type="submission" date="2022-10" db="EMBL/GenBank/DDBJ databases">
        <title>The complete genomes of actinobacterial strains from the NBC collection.</title>
        <authorList>
            <person name="Joergensen T.S."/>
            <person name="Alvarez Arevalo M."/>
            <person name="Sterndorff E.B."/>
            <person name="Faurdal D."/>
            <person name="Vuksanovic O."/>
            <person name="Mourched A.-S."/>
            <person name="Charusanti P."/>
            <person name="Shaw S."/>
            <person name="Blin K."/>
            <person name="Weber T."/>
        </authorList>
    </citation>
    <scope>NUCLEOTIDE SEQUENCE</scope>
    <source>
        <strain evidence="2">NBC_00119</strain>
    </source>
</reference>
<feature type="compositionally biased region" description="Basic and acidic residues" evidence="1">
    <location>
        <begin position="92"/>
        <end position="102"/>
    </location>
</feature>